<keyword evidence="4" id="KW-1185">Reference proteome</keyword>
<proteinExistence type="predicted"/>
<accession>A0ABM8GZ25</accession>
<reference evidence="4" key="1">
    <citation type="journal article" date="2019" name="Int. J. Syst. Evol. Microbiol.">
        <title>The Global Catalogue of Microorganisms (GCM) 10K type strain sequencing project: providing services to taxonomists for standard genome sequencing and annotation.</title>
        <authorList>
            <consortium name="The Broad Institute Genomics Platform"/>
            <consortium name="The Broad Institute Genome Sequencing Center for Infectious Disease"/>
            <person name="Wu L."/>
            <person name="Ma J."/>
        </authorList>
    </citation>
    <scope>NUCLEOTIDE SEQUENCE [LARGE SCALE GENOMIC DNA]</scope>
    <source>
        <strain evidence="4">NBRC 109019</strain>
    </source>
</reference>
<protein>
    <recommendedName>
        <fullName evidence="2">Polysaccharide pyruvyl transferase domain-containing protein</fullName>
    </recommendedName>
</protein>
<evidence type="ECO:0000313" key="4">
    <source>
        <dbReference type="Proteomes" id="UP001321477"/>
    </source>
</evidence>
<feature type="region of interest" description="Disordered" evidence="1">
    <location>
        <begin position="453"/>
        <end position="473"/>
    </location>
</feature>
<feature type="domain" description="Polysaccharide pyruvyl transferase" evidence="2">
    <location>
        <begin position="108"/>
        <end position="319"/>
    </location>
</feature>
<name>A0ABM8GZ25_9MICO</name>
<dbReference type="Proteomes" id="UP001321477">
    <property type="component" value="Chromosome"/>
</dbReference>
<dbReference type="EMBL" id="AP027734">
    <property type="protein sequence ID" value="BDZ53727.1"/>
    <property type="molecule type" value="Genomic_DNA"/>
</dbReference>
<dbReference type="Pfam" id="PF04230">
    <property type="entry name" value="PS_pyruv_trans"/>
    <property type="match status" value="1"/>
</dbReference>
<evidence type="ECO:0000256" key="1">
    <source>
        <dbReference type="SAM" id="MobiDB-lite"/>
    </source>
</evidence>
<evidence type="ECO:0000313" key="3">
    <source>
        <dbReference type="EMBL" id="BDZ53727.1"/>
    </source>
</evidence>
<gene>
    <name evidence="3" type="ORF">GCM10025870_08000</name>
</gene>
<evidence type="ECO:0000259" key="2">
    <source>
        <dbReference type="Pfam" id="PF04230"/>
    </source>
</evidence>
<dbReference type="InterPro" id="IPR007345">
    <property type="entry name" value="Polysacch_pyruvyl_Trfase"/>
</dbReference>
<sequence>MPGSTSPTVRTLVRSGKAPHHVVSHEGSLARNGWGVFGANVGNLLFTNSVFRAVNVRGASTVSDSLLTELPGNGEADAHIERINGEFDRYVIPLANAFRPEFEGSLRRLTRAVERMTIPTVVAGVGVQNIERVDGRFTAGESVDQAARAFVRAVLEKSASIGVRGRRTANYLEALGFPTDVVDIIGCPSLNMELAPEQIASPADVTPESPLAINITPSASRMGEIVETNVARYRDLVYIPQEAHELALMMWGEPIAYRDARLPLYPSHPLYREGQVRFFVDPEPWTAFLRERQFAFGTRIHGTIAALAAGTPAMLLSHDARTLELAEYHCIPFQLVGEAASVDAADLAATVDFTGFNAFRAEASSRFASFLAGMMCPTSSNRVRRMTSTTSFSRARPTRLPCFRSARRTSTRPPFSSIAFAGCDKALRLTRRGGAGVHPALQAPGSGRCRTWPRGRTPIRADEDRRSRATGQQPQAVARAMKRGCVTLAAGV</sequence>
<organism evidence="3 4">
    <name type="scientific">Agromyces marinus</name>
    <dbReference type="NCBI Taxonomy" id="1389020"/>
    <lineage>
        <taxon>Bacteria</taxon>
        <taxon>Bacillati</taxon>
        <taxon>Actinomycetota</taxon>
        <taxon>Actinomycetes</taxon>
        <taxon>Micrococcales</taxon>
        <taxon>Microbacteriaceae</taxon>
        <taxon>Agromyces</taxon>
    </lineage>
</organism>